<organism evidence="1 2">
    <name type="scientific">Hoeflea ulvae</name>
    <dbReference type="NCBI Taxonomy" id="2983764"/>
    <lineage>
        <taxon>Bacteria</taxon>
        <taxon>Pseudomonadati</taxon>
        <taxon>Pseudomonadota</taxon>
        <taxon>Alphaproteobacteria</taxon>
        <taxon>Hyphomicrobiales</taxon>
        <taxon>Rhizobiaceae</taxon>
        <taxon>Hoeflea</taxon>
    </lineage>
</organism>
<dbReference type="RefSeq" id="WP_267614219.1">
    <property type="nucleotide sequence ID" value="NZ_JAOVZQ010000001.1"/>
</dbReference>
<proteinExistence type="predicted"/>
<gene>
    <name evidence="1" type="ORF">OEG82_20600</name>
</gene>
<evidence type="ECO:0000313" key="1">
    <source>
        <dbReference type="EMBL" id="MCY0096391.1"/>
    </source>
</evidence>
<comment type="caution">
    <text evidence="1">The sequence shown here is derived from an EMBL/GenBank/DDBJ whole genome shotgun (WGS) entry which is preliminary data.</text>
</comment>
<name>A0ABT3YKH9_9HYPH</name>
<keyword evidence="2" id="KW-1185">Reference proteome</keyword>
<dbReference type="Proteomes" id="UP001081283">
    <property type="component" value="Unassembled WGS sequence"/>
</dbReference>
<protein>
    <recommendedName>
        <fullName evidence="3">Glycosyl transferase CAP10 domain-containing protein</fullName>
    </recommendedName>
</protein>
<reference evidence="1" key="1">
    <citation type="submission" date="2022-10" db="EMBL/GenBank/DDBJ databases">
        <title>Hoeflea sp. J2-29, isolated from marine algae.</title>
        <authorList>
            <person name="Kristyanto S."/>
            <person name="Kim J.M."/>
            <person name="Jeon C.O."/>
        </authorList>
    </citation>
    <scope>NUCLEOTIDE SEQUENCE</scope>
    <source>
        <strain evidence="1">J2-29</strain>
    </source>
</reference>
<evidence type="ECO:0008006" key="3">
    <source>
        <dbReference type="Google" id="ProtNLM"/>
    </source>
</evidence>
<evidence type="ECO:0000313" key="2">
    <source>
        <dbReference type="Proteomes" id="UP001081283"/>
    </source>
</evidence>
<accession>A0ABT3YKH9</accession>
<dbReference type="EMBL" id="JAOVZQ010000001">
    <property type="protein sequence ID" value="MCY0096391.1"/>
    <property type="molecule type" value="Genomic_DNA"/>
</dbReference>
<sequence>MREIACCLGDTLRSAGHTVIEADENSDIDARPEHCIYVSPHEFFFLGRGPEWVRDDVLESACMYCTEQVQTSWFWQCLPIVLMAKSVIDMSLPLASAFSEVMPAACVFPSVGKTPPPVSPDLLDHPMLRAQRWWTSTAADGPEGKRPLDVSFFGTTSPHRARFFARNAERLSRFETMIYLRTKNALEPMNAATGETGLVDVARYAARHARILLNVHRDEFPYFEWHRLVYQGMANRSVVVSEPCFANPGFEPGVHYLAEESHHLMHLLEWVLNDKDGQDKADAVAEAAFLAAHDPIDEAARARTLVAILTARGPAHANQ</sequence>